<dbReference type="RefSeq" id="WP_213400011.1">
    <property type="nucleotide sequence ID" value="NZ_JAHBMK020000001.1"/>
</dbReference>
<evidence type="ECO:0000313" key="2">
    <source>
        <dbReference type="Proteomes" id="UP001177121"/>
    </source>
</evidence>
<accession>A0ABT9DN67</accession>
<sequence>MFKFGRNVIKQAVDQMNHLNDQFDKTQKNNRIRMEARSNNLDNKFEEFDKIRKQRRELFKNHSK</sequence>
<reference evidence="1" key="1">
    <citation type="submission" date="2023-07" db="EMBL/GenBank/DDBJ databases">
        <title>Biological control against Fusarium languescens, the causal agent of wilt in Jalapeno peppers, by a novel bacterial subspecies: Bacillus cabrialesii subsp. tritici TSO2.</title>
        <authorList>
            <person name="Montoya-Martinez A.C."/>
            <person name="Figueroa-Brambila K.M."/>
            <person name="Escalante-Beltran A."/>
            <person name="Lopez-Montoya N.D."/>
            <person name="Valenzuela-Ruiz V."/>
            <person name="Parra-Cota F.I."/>
            <person name="Estrada Alvarado M.I."/>
            <person name="De Los Santos Villalobos S."/>
        </authorList>
    </citation>
    <scope>NUCLEOTIDE SEQUENCE</scope>
    <source>
        <strain evidence="1">TSO2</strain>
    </source>
</reference>
<proteinExistence type="predicted"/>
<evidence type="ECO:0000313" key="1">
    <source>
        <dbReference type="EMBL" id="MDO8226079.1"/>
    </source>
</evidence>
<name>A0ABT9DN67_9BACI</name>
<organism evidence="1 2">
    <name type="scientific">Bacillus cabrialesii subsp. tritici</name>
    <dbReference type="NCBI Taxonomy" id="2944916"/>
    <lineage>
        <taxon>Bacteria</taxon>
        <taxon>Bacillati</taxon>
        <taxon>Bacillota</taxon>
        <taxon>Bacilli</taxon>
        <taxon>Bacillales</taxon>
        <taxon>Bacillaceae</taxon>
        <taxon>Bacillus</taxon>
        <taxon>Bacillus cabrialesii</taxon>
    </lineage>
</organism>
<dbReference type="EMBL" id="JAHBMK020000001">
    <property type="protein sequence ID" value="MDO8226079.1"/>
    <property type="molecule type" value="Genomic_DNA"/>
</dbReference>
<comment type="caution">
    <text evidence="1">The sequence shown here is derived from an EMBL/GenBank/DDBJ whole genome shotgun (WGS) entry which is preliminary data.</text>
</comment>
<dbReference type="Proteomes" id="UP001177121">
    <property type="component" value="Unassembled WGS sequence"/>
</dbReference>
<protein>
    <submittedName>
        <fullName evidence="1">Uncharacterized protein</fullName>
    </submittedName>
</protein>
<keyword evidence="2" id="KW-1185">Reference proteome</keyword>
<gene>
    <name evidence="1" type="ORF">KHP33_014700</name>
</gene>